<protein>
    <submittedName>
        <fullName evidence="6">Prolyl tripeptidyl peptidase</fullName>
        <ecNumber evidence="6">3.4.14.12</ecNumber>
    </submittedName>
</protein>
<dbReference type="InterPro" id="IPR037140">
    <property type="entry name" value="VHL_beta_dom_sf"/>
</dbReference>
<dbReference type="Pfam" id="PF01847">
    <property type="entry name" value="VHL"/>
    <property type="match status" value="1"/>
</dbReference>
<organism evidence="6 7">
    <name type="scientific">Stieleria magnilauensis</name>
    <dbReference type="NCBI Taxonomy" id="2527963"/>
    <lineage>
        <taxon>Bacteria</taxon>
        <taxon>Pseudomonadati</taxon>
        <taxon>Planctomycetota</taxon>
        <taxon>Planctomycetia</taxon>
        <taxon>Pirellulales</taxon>
        <taxon>Pirellulaceae</taxon>
        <taxon>Stieleria</taxon>
    </lineage>
</organism>
<dbReference type="Proteomes" id="UP000318081">
    <property type="component" value="Chromosome"/>
</dbReference>
<evidence type="ECO:0000313" key="6">
    <source>
        <dbReference type="EMBL" id="QDV83060.1"/>
    </source>
</evidence>
<dbReference type="InterPro" id="IPR022772">
    <property type="entry name" value="VHL_tumour_suppress_b/a_dom"/>
</dbReference>
<dbReference type="RefSeq" id="WP_145209381.1">
    <property type="nucleotide sequence ID" value="NZ_CP036432.1"/>
</dbReference>
<feature type="compositionally biased region" description="Basic and acidic residues" evidence="2">
    <location>
        <begin position="176"/>
        <end position="204"/>
    </location>
</feature>
<dbReference type="InterPro" id="IPR029058">
    <property type="entry name" value="AB_hydrolase_fold"/>
</dbReference>
<proteinExistence type="inferred from homology"/>
<dbReference type="CDD" id="cd05468">
    <property type="entry name" value="pVHL"/>
    <property type="match status" value="1"/>
</dbReference>
<feature type="domain" description="Dipeptidylpeptidase IV N-terminal" evidence="4">
    <location>
        <begin position="248"/>
        <end position="536"/>
    </location>
</feature>
<feature type="domain" description="von Hippel-Lindau disease tumour suppressor beta" evidence="5">
    <location>
        <begin position="97"/>
        <end position="155"/>
    </location>
</feature>
<dbReference type="InterPro" id="IPR001375">
    <property type="entry name" value="Peptidase_S9_cat"/>
</dbReference>
<comment type="similarity">
    <text evidence="1">Belongs to the VHL family.</text>
</comment>
<dbReference type="PANTHER" id="PTHR11731:SF118">
    <property type="entry name" value="BLR1971 PROTEIN"/>
    <property type="match status" value="1"/>
</dbReference>
<dbReference type="Gene3D" id="2.60.40.780">
    <property type="entry name" value="von Hippel-Lindau disease tumour suppressor, beta domain"/>
    <property type="match status" value="1"/>
</dbReference>
<dbReference type="Pfam" id="PF00326">
    <property type="entry name" value="Peptidase_S9"/>
    <property type="match status" value="1"/>
</dbReference>
<dbReference type="EMBL" id="CP036432">
    <property type="protein sequence ID" value="QDV83060.1"/>
    <property type="molecule type" value="Genomic_DNA"/>
</dbReference>
<feature type="region of interest" description="Disordered" evidence="2">
    <location>
        <begin position="416"/>
        <end position="454"/>
    </location>
</feature>
<dbReference type="SUPFAM" id="SSF49468">
    <property type="entry name" value="VHL"/>
    <property type="match status" value="1"/>
</dbReference>
<gene>
    <name evidence="6" type="primary">ptpA_1</name>
    <name evidence="6" type="ORF">TBK1r_19930</name>
</gene>
<evidence type="ECO:0000259" key="5">
    <source>
        <dbReference type="Pfam" id="PF01847"/>
    </source>
</evidence>
<dbReference type="SUPFAM" id="SSF82171">
    <property type="entry name" value="DPP6 N-terminal domain-like"/>
    <property type="match status" value="1"/>
</dbReference>
<dbReference type="InterPro" id="IPR050278">
    <property type="entry name" value="Serine_Prot_S9B/DPPIV"/>
</dbReference>
<name>A0ABX5XNV9_9BACT</name>
<evidence type="ECO:0000256" key="1">
    <source>
        <dbReference type="ARBA" id="ARBA00010057"/>
    </source>
</evidence>
<accession>A0ABX5XNV9</accession>
<evidence type="ECO:0000256" key="2">
    <source>
        <dbReference type="SAM" id="MobiDB-lite"/>
    </source>
</evidence>
<evidence type="ECO:0000259" key="4">
    <source>
        <dbReference type="Pfam" id="PF00930"/>
    </source>
</evidence>
<reference evidence="6 7" key="1">
    <citation type="submission" date="2019-02" db="EMBL/GenBank/DDBJ databases">
        <title>Deep-cultivation of Planctomycetes and their phenomic and genomic characterization uncovers novel biology.</title>
        <authorList>
            <person name="Wiegand S."/>
            <person name="Jogler M."/>
            <person name="Boedeker C."/>
            <person name="Pinto D."/>
            <person name="Vollmers J."/>
            <person name="Rivas-Marin E."/>
            <person name="Kohn T."/>
            <person name="Peeters S.H."/>
            <person name="Heuer A."/>
            <person name="Rast P."/>
            <person name="Oberbeckmann S."/>
            <person name="Bunk B."/>
            <person name="Jeske O."/>
            <person name="Meyerdierks A."/>
            <person name="Storesund J.E."/>
            <person name="Kallscheuer N."/>
            <person name="Luecker S."/>
            <person name="Lage O.M."/>
            <person name="Pohl T."/>
            <person name="Merkel B.J."/>
            <person name="Hornburger P."/>
            <person name="Mueller R.-W."/>
            <person name="Bruemmer F."/>
            <person name="Labrenz M."/>
            <person name="Spormann A.M."/>
            <person name="Op den Camp H."/>
            <person name="Overmann J."/>
            <person name="Amann R."/>
            <person name="Jetten M.S.M."/>
            <person name="Mascher T."/>
            <person name="Medema M.H."/>
            <person name="Devos D.P."/>
            <person name="Kaster A.-K."/>
            <person name="Ovreas L."/>
            <person name="Rohde M."/>
            <person name="Galperin M.Y."/>
            <person name="Jogler C."/>
        </authorList>
    </citation>
    <scope>NUCLEOTIDE SEQUENCE [LARGE SCALE GENOMIC DNA]</scope>
    <source>
        <strain evidence="6 7">TBK1r</strain>
    </source>
</reference>
<dbReference type="InterPro" id="IPR036208">
    <property type="entry name" value="VHL_sf"/>
</dbReference>
<dbReference type="Gene3D" id="3.40.50.1820">
    <property type="entry name" value="alpha/beta hydrolase"/>
    <property type="match status" value="1"/>
</dbReference>
<keyword evidence="7" id="KW-1185">Reference proteome</keyword>
<dbReference type="SUPFAM" id="SSF53474">
    <property type="entry name" value="alpha/beta-Hydrolases"/>
    <property type="match status" value="1"/>
</dbReference>
<dbReference type="InterPro" id="IPR002469">
    <property type="entry name" value="Peptidase_S9B_N"/>
</dbReference>
<feature type="region of interest" description="Disordered" evidence="2">
    <location>
        <begin position="176"/>
        <end position="217"/>
    </location>
</feature>
<evidence type="ECO:0000313" key="7">
    <source>
        <dbReference type="Proteomes" id="UP000318081"/>
    </source>
</evidence>
<dbReference type="InterPro" id="IPR024053">
    <property type="entry name" value="VHL_beta_dom"/>
</dbReference>
<dbReference type="PANTHER" id="PTHR11731">
    <property type="entry name" value="PROTEASE FAMILY S9B,C DIPEPTIDYL-PEPTIDASE IV-RELATED"/>
    <property type="match status" value="1"/>
</dbReference>
<keyword evidence="6" id="KW-0378">Hydrolase</keyword>
<dbReference type="EC" id="3.4.14.12" evidence="6"/>
<feature type="region of interest" description="Disordered" evidence="2">
    <location>
        <begin position="77"/>
        <end position="101"/>
    </location>
</feature>
<dbReference type="Pfam" id="PF00930">
    <property type="entry name" value="DPPIV_N"/>
    <property type="match status" value="1"/>
</dbReference>
<dbReference type="Gene3D" id="2.140.10.30">
    <property type="entry name" value="Dipeptidylpeptidase IV, N-terminal domain"/>
    <property type="match status" value="1"/>
</dbReference>
<sequence length="830" mass="92489">MRASAFVFVVFGLGWCGLVNLQSLPAAEGDSGGRSRTINQRIVPEWIDDTRFTFTMQAADGSVAIRSVDATTGEITTVEPGSNLDPDDALRGGPLPRSQPSALETSVEFVNESDQTVQLFWIDTNGKPRPYSDLAPGQSYSQHTFAGHAWMVKASDGQFFGSTIAQSPPTVARIKEKFETPKSLSSRDSRSRRNRSDRGRDRIPSPDGMSALQSSPNGVRLRIDGAEEARWIDLDFGSIDGHDIVSPSWSPDGAVIAAWKVERNEPPETTTIESSPAGGGRAKVRARPYRLPGDKYDVFELFLFDAETGERLETELPQIDFGRPRIRWFGEHHLAIEKVDRGHQRVRLFVIDLLEPTVRTVIDETSTTFIWTMHGPQVPLFTYLENTDEVIYASERSGYRHLYLVDLWDGIGEDTAREDADREDDEREDVSQGEPSPRRDRPSPSDGDVSGGMRAITSGDWLVREIVRIDEDARTLDLMVGEYYDDQDPYHQHLVRVGFDGEGLVAITQSDGDHSVQFSPDGRFVVATHSRVDSPPVHELRRAEDGSLVTELVRAERVGKDPSNWSVPKVFHAAGRDGETEIWGNLYFPADFDPSLTDRYPVIEAIYAGPHDSHVPKRYSHSPRYQELTDLGFVVVQIDGMGTANRSKQFHDRCWHNLKDAGFPDRIAWMKAAEKEFPAIDLSRVGIFGTSAGGQNACGALLFHGDFYQAAYASCGCHDNRMDKASWNEQWMGYPVGEHYAGNSNLEHAERLRGDLFLVVGELDSNVPPESTYRLVDALVKAEKDFEFLMIPGMGHSDGGSYGRRRMRAFFVEKLKPGSGSHEVEDASAE</sequence>
<evidence type="ECO:0000259" key="3">
    <source>
        <dbReference type="Pfam" id="PF00326"/>
    </source>
</evidence>
<feature type="domain" description="Peptidase S9 prolyl oligopeptidase catalytic" evidence="3">
    <location>
        <begin position="624"/>
        <end position="815"/>
    </location>
</feature>
<dbReference type="GO" id="GO:0016787">
    <property type="term" value="F:hydrolase activity"/>
    <property type="evidence" value="ECO:0007669"/>
    <property type="project" value="UniProtKB-KW"/>
</dbReference>